<gene>
    <name evidence="11" type="ORF">RMW62_10205</name>
</gene>
<evidence type="ECO:0000256" key="4">
    <source>
        <dbReference type="ARBA" id="ARBA00022679"/>
    </source>
</evidence>
<evidence type="ECO:0000259" key="10">
    <source>
        <dbReference type="Pfam" id="PF00535"/>
    </source>
</evidence>
<dbReference type="Proteomes" id="UP001180729">
    <property type="component" value="Unassembled WGS sequence"/>
</dbReference>
<dbReference type="GO" id="GO:0005886">
    <property type="term" value="C:plasma membrane"/>
    <property type="evidence" value="ECO:0007669"/>
    <property type="project" value="TreeGrafter"/>
</dbReference>
<evidence type="ECO:0000256" key="8">
    <source>
        <dbReference type="SAM" id="MobiDB-lite"/>
    </source>
</evidence>
<keyword evidence="6 9" id="KW-1133">Transmembrane helix</keyword>
<comment type="subcellular location">
    <subcellularLocation>
        <location evidence="1">Membrane</location>
        <topology evidence="1">Multi-pass membrane protein</topology>
    </subcellularLocation>
</comment>
<dbReference type="Pfam" id="PF00535">
    <property type="entry name" value="Glycos_transf_2"/>
    <property type="match status" value="1"/>
</dbReference>
<evidence type="ECO:0000256" key="2">
    <source>
        <dbReference type="ARBA" id="ARBA00006739"/>
    </source>
</evidence>
<dbReference type="EMBL" id="JAMZMH010000012">
    <property type="protein sequence ID" value="MDT0249451.1"/>
    <property type="molecule type" value="Genomic_DNA"/>
</dbReference>
<accession>A0AAE4G443</accession>
<evidence type="ECO:0000256" key="3">
    <source>
        <dbReference type="ARBA" id="ARBA00022676"/>
    </source>
</evidence>
<dbReference type="Gene3D" id="3.90.550.10">
    <property type="entry name" value="Spore Coat Polysaccharide Biosynthesis Protein SpsA, Chain A"/>
    <property type="match status" value="1"/>
</dbReference>
<dbReference type="InterPro" id="IPR001173">
    <property type="entry name" value="Glyco_trans_2-like"/>
</dbReference>
<dbReference type="EC" id="2.4.-.-" evidence="11"/>
<protein>
    <submittedName>
        <fullName evidence="11">Glycosyltransferase family 2 protein</fullName>
        <ecNumber evidence="11">2.4.-.-</ecNumber>
    </submittedName>
</protein>
<dbReference type="InterPro" id="IPR029044">
    <property type="entry name" value="Nucleotide-diphossugar_trans"/>
</dbReference>
<evidence type="ECO:0000256" key="1">
    <source>
        <dbReference type="ARBA" id="ARBA00004141"/>
    </source>
</evidence>
<evidence type="ECO:0000313" key="11">
    <source>
        <dbReference type="EMBL" id="MDT0249451.1"/>
    </source>
</evidence>
<keyword evidence="3 11" id="KW-0328">Glycosyltransferase</keyword>
<feature type="region of interest" description="Disordered" evidence="8">
    <location>
        <begin position="325"/>
        <end position="371"/>
    </location>
</feature>
<feature type="compositionally biased region" description="Polar residues" evidence="8">
    <location>
        <begin position="325"/>
        <end position="341"/>
    </location>
</feature>
<keyword evidence="7 9" id="KW-0472">Membrane</keyword>
<dbReference type="SUPFAM" id="SSF53448">
    <property type="entry name" value="Nucleotide-diphospho-sugar transferases"/>
    <property type="match status" value="1"/>
</dbReference>
<dbReference type="AlphaFoldDB" id="A0AAE4G443"/>
<organism evidence="11 12">
    <name type="scientific">Actinomyces oris</name>
    <dbReference type="NCBI Taxonomy" id="544580"/>
    <lineage>
        <taxon>Bacteria</taxon>
        <taxon>Bacillati</taxon>
        <taxon>Actinomycetota</taxon>
        <taxon>Actinomycetes</taxon>
        <taxon>Actinomycetales</taxon>
        <taxon>Actinomycetaceae</taxon>
        <taxon>Actinomyces</taxon>
    </lineage>
</organism>
<comment type="similarity">
    <text evidence="2">Belongs to the glycosyltransferase 2 family.</text>
</comment>
<dbReference type="CDD" id="cd04187">
    <property type="entry name" value="DPM1_like_bac"/>
    <property type="match status" value="1"/>
</dbReference>
<keyword evidence="5 9" id="KW-0812">Transmembrane</keyword>
<comment type="caution">
    <text evidence="11">The sequence shown here is derived from an EMBL/GenBank/DDBJ whole genome shotgun (WGS) entry which is preliminary data.</text>
</comment>
<name>A0AAE4G443_9ACTO</name>
<feature type="domain" description="Glycosyltransferase 2-like" evidence="10">
    <location>
        <begin position="15"/>
        <end position="140"/>
    </location>
</feature>
<evidence type="ECO:0000313" key="12">
    <source>
        <dbReference type="Proteomes" id="UP001180729"/>
    </source>
</evidence>
<evidence type="ECO:0000256" key="5">
    <source>
        <dbReference type="ARBA" id="ARBA00022692"/>
    </source>
</evidence>
<feature type="transmembrane region" description="Helical" evidence="9">
    <location>
        <begin position="236"/>
        <end position="261"/>
    </location>
</feature>
<evidence type="ECO:0000256" key="7">
    <source>
        <dbReference type="ARBA" id="ARBA00023136"/>
    </source>
</evidence>
<evidence type="ECO:0000256" key="9">
    <source>
        <dbReference type="SAM" id="Phobius"/>
    </source>
</evidence>
<dbReference type="InterPro" id="IPR050256">
    <property type="entry name" value="Glycosyltransferase_2"/>
</dbReference>
<sequence>MSHVRIFGLSMKKISVVIPSYNEEKSVRLMYDRLNSVFRTHLPQYDYEIIFVDDYSTDGTRGAIRALAGEDKRVKAVFNARNFGFHRNVFSALTYGSGDATFMLFGDLQDPPENLPEFVARWEAGAKVVIGQRRSSDEGFIMTGCRHLYYKLIDWFADTPQIARFTGYGLYDVEFIDVLRQIGDIQPYFKTVVAEYGIGLEIVQYDQAQSSRGKSNFNFLRNYDFAMQGITSSTKLLMRMATFVATFVGIICLGLATFVLVKKLIDWNAYPVGEASRTVGLFFLGSIQLFFIGILGEYILSINGRVVSKPRVVIGERLNFGPSEGPSSFGLSRGVTRSSGSAAEDVSRSEPAGPSSQTGPSVQERPGGNAS</sequence>
<dbReference type="PANTHER" id="PTHR48090">
    <property type="entry name" value="UNDECAPRENYL-PHOSPHATE 4-DEOXY-4-FORMAMIDO-L-ARABINOSE TRANSFERASE-RELATED"/>
    <property type="match status" value="1"/>
</dbReference>
<proteinExistence type="inferred from homology"/>
<dbReference type="RefSeq" id="WP_236750023.1">
    <property type="nucleotide sequence ID" value="NZ_CAURQM010000008.1"/>
</dbReference>
<dbReference type="PANTHER" id="PTHR48090:SF1">
    <property type="entry name" value="PROPHAGE BACTOPRENOL GLUCOSYL TRANSFERASE HOMOLOG"/>
    <property type="match status" value="1"/>
</dbReference>
<keyword evidence="4 11" id="KW-0808">Transferase</keyword>
<dbReference type="GO" id="GO:0016757">
    <property type="term" value="F:glycosyltransferase activity"/>
    <property type="evidence" value="ECO:0007669"/>
    <property type="project" value="UniProtKB-KW"/>
</dbReference>
<reference evidence="11" key="1">
    <citation type="submission" date="2022-06" db="EMBL/GenBank/DDBJ databases">
        <title>Draft Genome Sequences of Three Actinomyces oris Strains, Isolated from Healthy Human Feces.</title>
        <authorList>
            <person name="Ye Y."/>
            <person name="Liu C."/>
            <person name="Zhao J."/>
            <person name="Xu J."/>
            <person name="Huang H."/>
            <person name="Wang B."/>
            <person name="Wei J."/>
            <person name="Jing X."/>
        </authorList>
    </citation>
    <scope>NUCLEOTIDE SEQUENCE</scope>
    <source>
        <strain evidence="11">CNGBCC1803368</strain>
    </source>
</reference>
<feature type="transmembrane region" description="Helical" evidence="9">
    <location>
        <begin position="281"/>
        <end position="300"/>
    </location>
</feature>
<evidence type="ECO:0000256" key="6">
    <source>
        <dbReference type="ARBA" id="ARBA00022989"/>
    </source>
</evidence>